<reference evidence="4 5" key="1">
    <citation type="journal article" date="1997" name="J. Bacteriol.">
        <title>Complete genome sequence of Methanobacterium thermoautotrophicum deltaH: functional analysis and comparative genomics.</title>
        <authorList>
            <person name="Smith D.R."/>
            <person name="Doucette-Stamm L.A."/>
            <person name="Deloughery C."/>
            <person name="Lee H.-M."/>
            <person name="Dubois J."/>
            <person name="Aldredge T."/>
            <person name="Bashirzadeh R."/>
            <person name="Blakely D."/>
            <person name="Cook R."/>
            <person name="Gilbert K."/>
            <person name="Harrison D."/>
            <person name="Hoang L."/>
            <person name="Keagle P."/>
            <person name="Lumm W."/>
            <person name="Pothier B."/>
            <person name="Qiu D."/>
            <person name="Spadafora R."/>
            <person name="Vicare R."/>
            <person name="Wang Y."/>
            <person name="Wierzbowski J."/>
            <person name="Gibson R."/>
            <person name="Jiwani N."/>
            <person name="Caruso A."/>
            <person name="Bush D."/>
            <person name="Safer H."/>
            <person name="Patwell D."/>
            <person name="Prabhakar S."/>
            <person name="McDougall S."/>
            <person name="Shimer G."/>
            <person name="Goyal A."/>
            <person name="Pietrovski S."/>
            <person name="Church G.M."/>
            <person name="Daniels C.J."/>
            <person name="Mao J.-i."/>
            <person name="Rice P."/>
            <person name="Nolling J."/>
            <person name="Reeve J.N."/>
        </authorList>
    </citation>
    <scope>NUCLEOTIDE SEQUENCE [LARGE SCALE GENOMIC DNA]</scope>
    <source>
        <strain evidence="5">ATCC 29096 / DSM 1053 / JCM 10044 / NBRC 100330 / Delta H</strain>
    </source>
</reference>
<name>O27932_METTH</name>
<evidence type="ECO:0000256" key="1">
    <source>
        <dbReference type="ARBA" id="ARBA00008876"/>
    </source>
</evidence>
<organism evidence="4 5">
    <name type="scientific">Methanothermobacter thermautotrophicus (strain ATCC 29096 / DSM 1053 / JCM 10044 / NBRC 100330 / Delta H)</name>
    <name type="common">Methanobacterium thermoautotrophicum</name>
    <dbReference type="NCBI Taxonomy" id="187420"/>
    <lineage>
        <taxon>Archaea</taxon>
        <taxon>Methanobacteriati</taxon>
        <taxon>Methanobacteriota</taxon>
        <taxon>Methanomada group</taxon>
        <taxon>Methanobacteria</taxon>
        <taxon>Methanobacteriales</taxon>
        <taxon>Methanobacteriaceae</taxon>
        <taxon>Methanothermobacter</taxon>
    </lineage>
</organism>
<dbReference type="SUPFAM" id="SSF117457">
    <property type="entry name" value="FumA C-terminal domain-like"/>
    <property type="match status" value="1"/>
</dbReference>
<dbReference type="KEGG" id="mth:MTH_1910"/>
<dbReference type="InterPro" id="IPR036660">
    <property type="entry name" value="Fe-S_hydroAse_TtdB_cat_sf"/>
</dbReference>
<evidence type="ECO:0000313" key="5">
    <source>
        <dbReference type="Proteomes" id="UP000005223"/>
    </source>
</evidence>
<dbReference type="PANTHER" id="PTHR43351">
    <property type="entry name" value="L(+)-TARTRATE DEHYDRATASE SUBUNIT BETA"/>
    <property type="match status" value="1"/>
</dbReference>
<dbReference type="FunCoup" id="O27932">
    <property type="interactions" value="69"/>
</dbReference>
<dbReference type="EMBL" id="AE000666">
    <property type="protein sequence ID" value="AAB86370.1"/>
    <property type="molecule type" value="Genomic_DNA"/>
</dbReference>
<sequence>MFFMEIKLETPLSEEVTELRVGDVVYINGRIFTARDRAHKRILERGAPFDIEGSVIFHAGPIIRFNEEPNTTAESIRDPQAELVVVGPTTSGRMNPFQPEVLGLGVRAVIGKGGMDDRTGSALRRYGAVYLAAVGGCAALYGSAVKGIRAVHWLDLGVPEAIWELEVEEFGPLIVAMDSTGRSSIIQRRPAMTLRSRNSSISSGIMSQPLILIGISCGRGRWIDV</sequence>
<dbReference type="InParanoid" id="O27932"/>
<evidence type="ECO:0000256" key="2">
    <source>
        <dbReference type="ARBA" id="ARBA00023239"/>
    </source>
</evidence>
<feature type="domain" description="Fe-S hydro-lyase tartrate dehydratase beta-type catalytic" evidence="3">
    <location>
        <begin position="5"/>
        <end position="183"/>
    </location>
</feature>
<dbReference type="STRING" id="187420.MTH_1910"/>
<evidence type="ECO:0000313" key="4">
    <source>
        <dbReference type="EMBL" id="AAB86370.1"/>
    </source>
</evidence>
<dbReference type="InterPro" id="IPR004647">
    <property type="entry name" value="Fe-S_hydro-lyase_TtdB-typ_cat"/>
</dbReference>
<dbReference type="AlphaFoldDB" id="O27932"/>
<dbReference type="NCBIfam" id="TIGR00723">
    <property type="entry name" value="ttdB_fumA_fumB"/>
    <property type="match status" value="1"/>
</dbReference>
<dbReference type="PaxDb" id="187420-MTH_1910"/>
<accession>O27932</accession>
<dbReference type="Proteomes" id="UP000005223">
    <property type="component" value="Chromosome"/>
</dbReference>
<dbReference type="PIR" id="B69122">
    <property type="entry name" value="B69122"/>
</dbReference>
<protein>
    <submittedName>
        <fullName evidence="4">Fumarate hydratase, class I related protein</fullName>
    </submittedName>
</protein>
<dbReference type="PANTHER" id="PTHR43351:SF2">
    <property type="entry name" value="L(+)-TARTRATE DEHYDRATASE SUBUNIT BETA-RELATED"/>
    <property type="match status" value="1"/>
</dbReference>
<comment type="similarity">
    <text evidence="1">Belongs to the class-I fumarase family.</text>
</comment>
<gene>
    <name evidence="4" type="ordered locus">MTH_1910</name>
</gene>
<dbReference type="Pfam" id="PF05683">
    <property type="entry name" value="Fumerase_C"/>
    <property type="match status" value="1"/>
</dbReference>
<dbReference type="PATRIC" id="fig|187420.15.peg.1866"/>
<proteinExistence type="inferred from homology"/>
<dbReference type="EnsemblBacteria" id="AAB86370">
    <property type="protein sequence ID" value="AAB86370"/>
    <property type="gene ID" value="MTH_1910"/>
</dbReference>
<keyword evidence="2" id="KW-0456">Lyase</keyword>
<keyword evidence="5" id="KW-1185">Reference proteome</keyword>
<dbReference type="GO" id="GO:0016836">
    <property type="term" value="F:hydro-lyase activity"/>
    <property type="evidence" value="ECO:0007669"/>
    <property type="project" value="InterPro"/>
</dbReference>
<dbReference type="HOGENOM" id="CLU_098588_0_0_2"/>
<evidence type="ECO:0000259" key="3">
    <source>
        <dbReference type="Pfam" id="PF05683"/>
    </source>
</evidence>
<dbReference type="Gene3D" id="3.20.130.10">
    <property type="entry name" value="Fe-S hydro-lyase, tartrate dehydratase beta-type, catalytic domain"/>
    <property type="match status" value="1"/>
</dbReference>